<gene>
    <name evidence="1" type="ORF">K488DRAFT_90899</name>
</gene>
<protein>
    <submittedName>
        <fullName evidence="1">Tetrapyrrole methylase</fullName>
    </submittedName>
</protein>
<comment type="caution">
    <text evidence="1">The sequence shown here is derived from an EMBL/GenBank/DDBJ whole genome shotgun (WGS) entry which is preliminary data.</text>
</comment>
<keyword evidence="1" id="KW-0808">Transferase</keyword>
<keyword evidence="2" id="KW-1185">Reference proteome</keyword>
<reference evidence="1" key="2">
    <citation type="journal article" date="2022" name="New Phytol.">
        <title>Evolutionary transition to the ectomycorrhizal habit in the genomes of a hyperdiverse lineage of mushroom-forming fungi.</title>
        <authorList>
            <person name="Looney B."/>
            <person name="Miyauchi S."/>
            <person name="Morin E."/>
            <person name="Drula E."/>
            <person name="Courty P.E."/>
            <person name="Kohler A."/>
            <person name="Kuo A."/>
            <person name="LaButti K."/>
            <person name="Pangilinan J."/>
            <person name="Lipzen A."/>
            <person name="Riley R."/>
            <person name="Andreopoulos W."/>
            <person name="He G."/>
            <person name="Johnson J."/>
            <person name="Nolan M."/>
            <person name="Tritt A."/>
            <person name="Barry K.W."/>
            <person name="Grigoriev I.V."/>
            <person name="Nagy L.G."/>
            <person name="Hibbett D."/>
            <person name="Henrissat B."/>
            <person name="Matheny P.B."/>
            <person name="Labbe J."/>
            <person name="Martin F.M."/>
        </authorList>
    </citation>
    <scope>NUCLEOTIDE SEQUENCE</scope>
    <source>
        <strain evidence="1">EC-137</strain>
    </source>
</reference>
<name>A0ACB8Q6G0_9AGAM</name>
<reference evidence="1" key="1">
    <citation type="submission" date="2021-02" db="EMBL/GenBank/DDBJ databases">
        <authorList>
            <consortium name="DOE Joint Genome Institute"/>
            <person name="Ahrendt S."/>
            <person name="Looney B.P."/>
            <person name="Miyauchi S."/>
            <person name="Morin E."/>
            <person name="Drula E."/>
            <person name="Courty P.E."/>
            <person name="Chicoki N."/>
            <person name="Fauchery L."/>
            <person name="Kohler A."/>
            <person name="Kuo A."/>
            <person name="Labutti K."/>
            <person name="Pangilinan J."/>
            <person name="Lipzen A."/>
            <person name="Riley R."/>
            <person name="Andreopoulos W."/>
            <person name="He G."/>
            <person name="Johnson J."/>
            <person name="Barry K.W."/>
            <person name="Grigoriev I.V."/>
            <person name="Nagy L."/>
            <person name="Hibbett D."/>
            <person name="Henrissat B."/>
            <person name="Matheny P.B."/>
            <person name="Labbe J."/>
            <person name="Martin F."/>
        </authorList>
    </citation>
    <scope>NUCLEOTIDE SEQUENCE</scope>
    <source>
        <strain evidence="1">EC-137</strain>
    </source>
</reference>
<evidence type="ECO:0000313" key="1">
    <source>
        <dbReference type="EMBL" id="KAI0027399.1"/>
    </source>
</evidence>
<organism evidence="1 2">
    <name type="scientific">Vararia minispora EC-137</name>
    <dbReference type="NCBI Taxonomy" id="1314806"/>
    <lineage>
        <taxon>Eukaryota</taxon>
        <taxon>Fungi</taxon>
        <taxon>Dikarya</taxon>
        <taxon>Basidiomycota</taxon>
        <taxon>Agaricomycotina</taxon>
        <taxon>Agaricomycetes</taxon>
        <taxon>Russulales</taxon>
        <taxon>Lachnocladiaceae</taxon>
        <taxon>Vararia</taxon>
    </lineage>
</organism>
<accession>A0ACB8Q6G0</accession>
<proteinExistence type="predicted"/>
<evidence type="ECO:0000313" key="2">
    <source>
        <dbReference type="Proteomes" id="UP000814128"/>
    </source>
</evidence>
<keyword evidence="1" id="KW-0489">Methyltransferase</keyword>
<dbReference type="EMBL" id="MU273912">
    <property type="protein sequence ID" value="KAI0027399.1"/>
    <property type="molecule type" value="Genomic_DNA"/>
</dbReference>
<dbReference type="Proteomes" id="UP000814128">
    <property type="component" value="Unassembled WGS sequence"/>
</dbReference>
<sequence length="610" mass="64538">MSSYPLPTHGASLLLAFRSQTQTQRPVLIVGCNVLAASRAFSALEANYSVVVLSPGGSHRACDELRWRAEQQQVTLLDFEMDPSSTDADASSLKHHLDTTGASLVFITDTLSSCSARRSRTSAASLASLCRARGVPINVTDMPDLCDFTVASAHRFTDTDGACTPLQVAVVTNGQGCRLSSRIRRDIVASLPRAVGGAVARVGQLRALAKGAAHDADADAWVDEDSAPTPNRPVAQRAQEESVAEHAGRRMRWVAQVSEYWPYARLAVLSAADMESVLSGDGLAPVLPSLPAPVRNGPAEHAGDSELGSPHGLVLDATAPCPPGRIYLLGSGPGHPGLLTVATRDVLTRRADVVLSDKLVPEAVLRLIPDGVDVRIARKFPGNAEGAQNEMMEAAVELARKGLTVVRLKQGDPTVYGRAGEEVLYFRQHGLETVLIPGVSSALAGPVFAGIPVTQRGAAESLVVCTGVGRQGRAVVLPGYERPRTLIVLMGVARLAQLLDTLTAADMPRRAGAAYPLNTPIAIIERASMPDQRALVSTLAHIAEALESCGEQRPPGMIVIGWAVLSLAGNGCVDVLEDDAEAEDDARVVRWLGGKKWRVSEGLPSGWDDL</sequence>